<dbReference type="Gene3D" id="2.60.120.620">
    <property type="entry name" value="q2cbj1_9rhob like domain"/>
    <property type="match status" value="1"/>
</dbReference>
<dbReference type="PANTHER" id="PTHR40128:SF1">
    <property type="entry name" value="PHYTANOYL-COA HYDROXYLASE"/>
    <property type="match status" value="1"/>
</dbReference>
<dbReference type="PANTHER" id="PTHR40128">
    <property type="entry name" value="EXPRESSED PROTEIN"/>
    <property type="match status" value="1"/>
</dbReference>
<gene>
    <name evidence="1" type="ORF">ACFOUY_14210</name>
</gene>
<dbReference type="Proteomes" id="UP001595792">
    <property type="component" value="Unassembled WGS sequence"/>
</dbReference>
<dbReference type="RefSeq" id="WP_378961499.1">
    <property type="nucleotide sequence ID" value="NZ_JBHSBY010000129.1"/>
</dbReference>
<organism evidence="1 2">
    <name type="scientific">Pedobacter jamesrossensis</name>
    <dbReference type="NCBI Taxonomy" id="1908238"/>
    <lineage>
        <taxon>Bacteria</taxon>
        <taxon>Pseudomonadati</taxon>
        <taxon>Bacteroidota</taxon>
        <taxon>Sphingobacteriia</taxon>
        <taxon>Sphingobacteriales</taxon>
        <taxon>Sphingobacteriaceae</taxon>
        <taxon>Pedobacter</taxon>
    </lineage>
</organism>
<evidence type="ECO:0000313" key="1">
    <source>
        <dbReference type="EMBL" id="MFC4197855.1"/>
    </source>
</evidence>
<dbReference type="Pfam" id="PF05721">
    <property type="entry name" value="PhyH"/>
    <property type="match status" value="1"/>
</dbReference>
<accession>A0ABV8NLA9</accession>
<comment type="caution">
    <text evidence="1">The sequence shown here is derived from an EMBL/GenBank/DDBJ whole genome shotgun (WGS) entry which is preliminary data.</text>
</comment>
<reference evidence="2" key="1">
    <citation type="journal article" date="2019" name="Int. J. Syst. Evol. Microbiol.">
        <title>The Global Catalogue of Microorganisms (GCM) 10K type strain sequencing project: providing services to taxonomists for standard genome sequencing and annotation.</title>
        <authorList>
            <consortium name="The Broad Institute Genomics Platform"/>
            <consortium name="The Broad Institute Genome Sequencing Center for Infectious Disease"/>
            <person name="Wu L."/>
            <person name="Ma J."/>
        </authorList>
    </citation>
    <scope>NUCLEOTIDE SEQUENCE [LARGE SCALE GENOMIC DNA]</scope>
    <source>
        <strain evidence="2">CCM 8689</strain>
    </source>
</reference>
<name>A0ABV8NLA9_9SPHI</name>
<keyword evidence="2" id="KW-1185">Reference proteome</keyword>
<dbReference type="GO" id="GO:0051213">
    <property type="term" value="F:dioxygenase activity"/>
    <property type="evidence" value="ECO:0007669"/>
    <property type="project" value="UniProtKB-KW"/>
</dbReference>
<evidence type="ECO:0000313" key="2">
    <source>
        <dbReference type="Proteomes" id="UP001595792"/>
    </source>
</evidence>
<sequence>MNDVQDVAPFKESTNLLNDPQKLRATAEQDGYLFFKALLPAESIAQLRKDVFEICKKNGFLKDGTTLTDGIAAPGFMILESSVNPTYLNYYREIQQLHSFHALAHHPNLLKALNVLFDGEALVHPLKILRTIFPQAQKHTTPPHQDYFHVRGTENTWTSWIPLGDCDKELGGLTLVPGSQNWGLLPEHPAEGAGLIGINVPSDSKWVIGEFAAGDVLMFHSHTVHQGIDNNSVDRIRLSMDCRFQALSEKKIGPVAVRSPHLHCIDWDGLYKKWPANDPLKYYWKDLGLEIDQSAPATIGTPENPHPTTMG</sequence>
<dbReference type="InterPro" id="IPR008775">
    <property type="entry name" value="Phytyl_CoA_dOase-like"/>
</dbReference>
<dbReference type="SUPFAM" id="SSF51197">
    <property type="entry name" value="Clavaminate synthase-like"/>
    <property type="match status" value="1"/>
</dbReference>
<keyword evidence="1" id="KW-0223">Dioxygenase</keyword>
<protein>
    <submittedName>
        <fullName evidence="1">Phytanoyl-CoA dioxygenase family protein</fullName>
    </submittedName>
</protein>
<proteinExistence type="predicted"/>
<keyword evidence="1" id="KW-0560">Oxidoreductase</keyword>
<dbReference type="EMBL" id="JBHSBY010000129">
    <property type="protein sequence ID" value="MFC4197855.1"/>
    <property type="molecule type" value="Genomic_DNA"/>
</dbReference>